<dbReference type="Gene3D" id="3.40.50.10810">
    <property type="entry name" value="Tandem AAA-ATPase domain"/>
    <property type="match status" value="1"/>
</dbReference>
<evidence type="ECO:0000256" key="4">
    <source>
        <dbReference type="SAM" id="MobiDB-lite"/>
    </source>
</evidence>
<name>A0AAD7V325_9FUNG</name>
<dbReference type="GeneID" id="83214278"/>
<evidence type="ECO:0000313" key="7">
    <source>
        <dbReference type="Proteomes" id="UP001234581"/>
    </source>
</evidence>
<dbReference type="RefSeq" id="XP_058342228.1">
    <property type="nucleotide sequence ID" value="XM_058486893.1"/>
</dbReference>
<dbReference type="PANTHER" id="PTHR45626">
    <property type="entry name" value="TRANSCRIPTION TERMINATION FACTOR 2-RELATED"/>
    <property type="match status" value="1"/>
</dbReference>
<keyword evidence="1" id="KW-0547">Nucleotide-binding</keyword>
<protein>
    <recommendedName>
        <fullName evidence="5">SNF2 N-terminal domain-containing protein</fullName>
    </recommendedName>
</protein>
<dbReference type="GO" id="GO:0008094">
    <property type="term" value="F:ATP-dependent activity, acting on DNA"/>
    <property type="evidence" value="ECO:0007669"/>
    <property type="project" value="TreeGrafter"/>
</dbReference>
<dbReference type="SUPFAM" id="SSF52540">
    <property type="entry name" value="P-loop containing nucleoside triphosphate hydrolases"/>
    <property type="match status" value="1"/>
</dbReference>
<evidence type="ECO:0000256" key="3">
    <source>
        <dbReference type="ARBA" id="ARBA00022840"/>
    </source>
</evidence>
<evidence type="ECO:0000256" key="2">
    <source>
        <dbReference type="ARBA" id="ARBA00022801"/>
    </source>
</evidence>
<keyword evidence="3" id="KW-0067">ATP-binding</keyword>
<evidence type="ECO:0000259" key="5">
    <source>
        <dbReference type="Pfam" id="PF00176"/>
    </source>
</evidence>
<sequence>MKTRSQSRSTVVDQVVSSTSPPSPLPMSDRNDDSQCEEDDDSDWSLENMPSMEPNEDSDSEYIRPIASAHKQRQGIATKKVLAHKRPATSVMKQSTCTSSASTTATNDTINALYQKALATSRTLKSLSHEKYNELLAEMMLLKDEDPTKEESLESNPDEAHLIVSPCTPEELKRRLRYHHPYLDANISSLLATNIPGMQKTTYGVDDMIQLEAVINGTKQDDTVKALAELLDSGEGPNLVVVQQHAVRTWVFNLNVLYCKGHRIHVYREEALTPNVEARMEQRHIVITSYNTIEKHFQERNSTRCDTNEIHVQQRYSIIHKIKWNRVILIEASVLHANETAATKAVCALDAKARWLVTDTPLENNAILWESFVRFLRLEPINLYLCIDCSCNKGRWTTFDQGDCYECSHPIEHHYNWWKHNIVGDLIDVKQKDMLEKAIQNITL</sequence>
<evidence type="ECO:0000313" key="6">
    <source>
        <dbReference type="EMBL" id="KAJ8657315.1"/>
    </source>
</evidence>
<dbReference type="InterPro" id="IPR038718">
    <property type="entry name" value="SNF2-like_sf"/>
</dbReference>
<keyword evidence="7" id="KW-1185">Reference proteome</keyword>
<dbReference type="GO" id="GO:0005524">
    <property type="term" value="F:ATP binding"/>
    <property type="evidence" value="ECO:0007669"/>
    <property type="project" value="UniProtKB-KW"/>
</dbReference>
<proteinExistence type="predicted"/>
<comment type="caution">
    <text evidence="6">The sequence shown here is derived from an EMBL/GenBank/DDBJ whole genome shotgun (WGS) entry which is preliminary data.</text>
</comment>
<organism evidence="6 7">
    <name type="scientific">Lichtheimia ornata</name>
    <dbReference type="NCBI Taxonomy" id="688661"/>
    <lineage>
        <taxon>Eukaryota</taxon>
        <taxon>Fungi</taxon>
        <taxon>Fungi incertae sedis</taxon>
        <taxon>Mucoromycota</taxon>
        <taxon>Mucoromycotina</taxon>
        <taxon>Mucoromycetes</taxon>
        <taxon>Mucorales</taxon>
        <taxon>Lichtheimiaceae</taxon>
        <taxon>Lichtheimia</taxon>
    </lineage>
</organism>
<dbReference type="Proteomes" id="UP001234581">
    <property type="component" value="Unassembled WGS sequence"/>
</dbReference>
<dbReference type="AlphaFoldDB" id="A0AAD7V325"/>
<evidence type="ECO:0000256" key="1">
    <source>
        <dbReference type="ARBA" id="ARBA00022741"/>
    </source>
</evidence>
<feature type="compositionally biased region" description="Low complexity" evidence="4">
    <location>
        <begin position="1"/>
        <end position="20"/>
    </location>
</feature>
<feature type="domain" description="SNF2 N-terminal" evidence="5">
    <location>
        <begin position="186"/>
        <end position="381"/>
    </location>
</feature>
<dbReference type="GO" id="GO:0016787">
    <property type="term" value="F:hydrolase activity"/>
    <property type="evidence" value="ECO:0007669"/>
    <property type="project" value="UniProtKB-KW"/>
</dbReference>
<feature type="compositionally biased region" description="Acidic residues" evidence="4">
    <location>
        <begin position="34"/>
        <end position="44"/>
    </location>
</feature>
<dbReference type="InterPro" id="IPR027417">
    <property type="entry name" value="P-loop_NTPase"/>
</dbReference>
<keyword evidence="2" id="KW-0378">Hydrolase</keyword>
<dbReference type="EMBL" id="JARTCD010000032">
    <property type="protein sequence ID" value="KAJ8657315.1"/>
    <property type="molecule type" value="Genomic_DNA"/>
</dbReference>
<dbReference type="GO" id="GO:0006281">
    <property type="term" value="P:DNA repair"/>
    <property type="evidence" value="ECO:0007669"/>
    <property type="project" value="TreeGrafter"/>
</dbReference>
<reference evidence="6 7" key="1">
    <citation type="submission" date="2023-03" db="EMBL/GenBank/DDBJ databases">
        <title>Genome sequence of Lichtheimia ornata CBS 291.66.</title>
        <authorList>
            <person name="Mohabir J.T."/>
            <person name="Shea T.P."/>
            <person name="Kurbessoian T."/>
            <person name="Berby B."/>
            <person name="Fontaine J."/>
            <person name="Livny J."/>
            <person name="Gnirke A."/>
            <person name="Stajich J.E."/>
            <person name="Cuomo C.A."/>
        </authorList>
    </citation>
    <scope>NUCLEOTIDE SEQUENCE [LARGE SCALE GENOMIC DNA]</scope>
    <source>
        <strain evidence="6">CBS 291.66</strain>
    </source>
</reference>
<accession>A0AAD7V325</accession>
<dbReference type="InterPro" id="IPR050628">
    <property type="entry name" value="SNF2_RAD54_helicase_TF"/>
</dbReference>
<dbReference type="GO" id="GO:0005634">
    <property type="term" value="C:nucleus"/>
    <property type="evidence" value="ECO:0007669"/>
    <property type="project" value="TreeGrafter"/>
</dbReference>
<feature type="region of interest" description="Disordered" evidence="4">
    <location>
        <begin position="1"/>
        <end position="59"/>
    </location>
</feature>
<dbReference type="InterPro" id="IPR000330">
    <property type="entry name" value="SNF2_N"/>
</dbReference>
<gene>
    <name evidence="6" type="ORF">O0I10_006868</name>
</gene>
<dbReference type="Pfam" id="PF00176">
    <property type="entry name" value="SNF2-rel_dom"/>
    <property type="match status" value="1"/>
</dbReference>